<dbReference type="AlphaFoldDB" id="A0AAE1C3Q9"/>
<comment type="caution">
    <text evidence="5">The sequence shown here is derived from an EMBL/GenBank/DDBJ whole genome shotgun (WGS) entry which is preliminary data.</text>
</comment>
<dbReference type="GO" id="GO:0000324">
    <property type="term" value="C:fungal-type vacuole"/>
    <property type="evidence" value="ECO:0007669"/>
    <property type="project" value="TreeGrafter"/>
</dbReference>
<dbReference type="GO" id="GO:0006508">
    <property type="term" value="P:proteolysis"/>
    <property type="evidence" value="ECO:0007669"/>
    <property type="project" value="InterPro"/>
</dbReference>
<dbReference type="PANTHER" id="PTHR47966">
    <property type="entry name" value="BETA-SITE APP-CLEAVING ENZYME, ISOFORM A-RELATED"/>
    <property type="match status" value="1"/>
</dbReference>
<name>A0AAE1C3Q9_9PEZI</name>
<dbReference type="Proteomes" id="UP001274830">
    <property type="component" value="Unassembled WGS sequence"/>
</dbReference>
<feature type="compositionally biased region" description="Basic and acidic residues" evidence="2">
    <location>
        <begin position="539"/>
        <end position="550"/>
    </location>
</feature>
<evidence type="ECO:0000259" key="4">
    <source>
        <dbReference type="PROSITE" id="PS51767"/>
    </source>
</evidence>
<keyword evidence="3" id="KW-0812">Transmembrane</keyword>
<feature type="compositionally biased region" description="Pro residues" evidence="2">
    <location>
        <begin position="578"/>
        <end position="589"/>
    </location>
</feature>
<protein>
    <recommendedName>
        <fullName evidence="4">Peptidase A1 domain-containing protein</fullName>
    </recommendedName>
</protein>
<dbReference type="PANTHER" id="PTHR47966:SF51">
    <property type="entry name" value="BETA-SITE APP-CLEAVING ENZYME, ISOFORM A-RELATED"/>
    <property type="match status" value="1"/>
</dbReference>
<accession>A0AAE1C3Q9</accession>
<feature type="region of interest" description="Disordered" evidence="2">
    <location>
        <begin position="393"/>
        <end position="412"/>
    </location>
</feature>
<dbReference type="InterPro" id="IPR034164">
    <property type="entry name" value="Pepsin-like_dom"/>
</dbReference>
<comment type="similarity">
    <text evidence="1">Belongs to the peptidase A1 family.</text>
</comment>
<reference evidence="5" key="1">
    <citation type="submission" date="2023-07" db="EMBL/GenBank/DDBJ databases">
        <title>Black Yeasts Isolated from many extreme environments.</title>
        <authorList>
            <person name="Coleine C."/>
            <person name="Stajich J.E."/>
            <person name="Selbmann L."/>
        </authorList>
    </citation>
    <scope>NUCLEOTIDE SEQUENCE</scope>
    <source>
        <strain evidence="5">CCFEE 5485</strain>
    </source>
</reference>
<dbReference type="Gene3D" id="2.40.70.10">
    <property type="entry name" value="Acid Proteases"/>
    <property type="match status" value="2"/>
</dbReference>
<dbReference type="CDD" id="cd05471">
    <property type="entry name" value="pepsin_like"/>
    <property type="match status" value="1"/>
</dbReference>
<evidence type="ECO:0000256" key="1">
    <source>
        <dbReference type="ARBA" id="ARBA00007447"/>
    </source>
</evidence>
<evidence type="ECO:0000256" key="3">
    <source>
        <dbReference type="SAM" id="Phobius"/>
    </source>
</evidence>
<dbReference type="InterPro" id="IPR021109">
    <property type="entry name" value="Peptidase_aspartic_dom_sf"/>
</dbReference>
<dbReference type="InterPro" id="IPR033121">
    <property type="entry name" value="PEPTIDASE_A1"/>
</dbReference>
<evidence type="ECO:0000256" key="2">
    <source>
        <dbReference type="SAM" id="MobiDB-lite"/>
    </source>
</evidence>
<keyword evidence="3" id="KW-1133">Transmembrane helix</keyword>
<dbReference type="PROSITE" id="PS51767">
    <property type="entry name" value="PEPTIDASE_A1"/>
    <property type="match status" value="1"/>
</dbReference>
<proteinExistence type="inferred from homology"/>
<feature type="domain" description="Peptidase A1" evidence="4">
    <location>
        <begin position="24"/>
        <end position="376"/>
    </location>
</feature>
<dbReference type="EMBL" id="JAUTXT010000008">
    <property type="protein sequence ID" value="KAK3677045.1"/>
    <property type="molecule type" value="Genomic_DNA"/>
</dbReference>
<dbReference type="Pfam" id="PF00026">
    <property type="entry name" value="Asp"/>
    <property type="match status" value="1"/>
</dbReference>
<sequence length="703" mass="75077">MATTPLPYLVAPTYSWDGVDGLWSTFAIEVGTPPQSLRVVPATIGHEIWAPVVEGCEGLTQLANCGNLRGVDGNGSQGYQTNASTSWNAIPGDPYVLSDGQNLFGIFDTGLYAYDTVAIARKGADNGSVLQKQVIAGIATLDFWLGTMGLGPSPSQFSGDSSAQSLMFTLKNQSLIPSLSYGYTAGQHYHNVPGSLVLGGYDQARLSNTPTPLTLPLNSSAGTQNIQLGLQSVTVQGALGGSTQQLLDGAIFANLDSAVSQLWLPEKVCEYFAEAFGLTYSANVNYYFINDTMHKQMLASNPTLTFSIGAVSGSTVNIDLPYKAFDYNLSQPLSASPYLYFPLRQAKNESQYTIGRVFLQEAYIVVNWDNATITIGQAVAQNSTTSVQPIIAPSPNPATNGSASPAPAPPAVQHHGISTGAIAGIVIVIIALIAAAAGFSILRMRRKRRATNDKCDHEPSALEVHNGAAEEYYPPEKVGNEKSAFGSYAQVNEMESHNRPGMHERKTSELDNEHQIHEMEAMLQDRELMSTPVFELEGHAGNELDSRTRPMSEMSSARRSLRSLPTSPIAGRHIDLPLPSPPLPSPPMSSPGSDGGFPSPPLPSPPFSAADTEHPFPSPASEERFVTPLGTPGIEEPENTLDRTVAGSGNANLTVAEHTAFRNSSVSLLDGVENEQENAHYVEDMVKDETVPPHLKEGASPPT</sequence>
<feature type="region of interest" description="Disordered" evidence="2">
    <location>
        <begin position="539"/>
        <end position="639"/>
    </location>
</feature>
<dbReference type="InterPro" id="IPR001461">
    <property type="entry name" value="Aspartic_peptidase_A1"/>
</dbReference>
<dbReference type="PRINTS" id="PR00792">
    <property type="entry name" value="PEPSIN"/>
</dbReference>
<evidence type="ECO:0000313" key="5">
    <source>
        <dbReference type="EMBL" id="KAK3677045.1"/>
    </source>
</evidence>
<keyword evidence="3" id="KW-0472">Membrane</keyword>
<gene>
    <name evidence="5" type="ORF">LTR78_003250</name>
</gene>
<evidence type="ECO:0000313" key="6">
    <source>
        <dbReference type="Proteomes" id="UP001274830"/>
    </source>
</evidence>
<dbReference type="GO" id="GO:0004190">
    <property type="term" value="F:aspartic-type endopeptidase activity"/>
    <property type="evidence" value="ECO:0007669"/>
    <property type="project" value="InterPro"/>
</dbReference>
<organism evidence="5 6">
    <name type="scientific">Recurvomyces mirabilis</name>
    <dbReference type="NCBI Taxonomy" id="574656"/>
    <lineage>
        <taxon>Eukaryota</taxon>
        <taxon>Fungi</taxon>
        <taxon>Dikarya</taxon>
        <taxon>Ascomycota</taxon>
        <taxon>Pezizomycotina</taxon>
        <taxon>Dothideomycetes</taxon>
        <taxon>Dothideomycetidae</taxon>
        <taxon>Mycosphaerellales</taxon>
        <taxon>Teratosphaeriaceae</taxon>
        <taxon>Recurvomyces</taxon>
    </lineage>
</organism>
<dbReference type="SUPFAM" id="SSF50630">
    <property type="entry name" value="Acid proteases"/>
    <property type="match status" value="1"/>
</dbReference>
<feature type="transmembrane region" description="Helical" evidence="3">
    <location>
        <begin position="421"/>
        <end position="442"/>
    </location>
</feature>
<feature type="compositionally biased region" description="Polar residues" evidence="2">
    <location>
        <begin position="553"/>
        <end position="566"/>
    </location>
</feature>
<keyword evidence="6" id="KW-1185">Reference proteome</keyword>